<evidence type="ECO:0000259" key="11">
    <source>
        <dbReference type="PROSITE" id="PS52029"/>
    </source>
</evidence>
<dbReference type="Pfam" id="PF03734">
    <property type="entry name" value="YkuD"/>
    <property type="match status" value="1"/>
</dbReference>
<evidence type="ECO:0000313" key="13">
    <source>
        <dbReference type="Proteomes" id="UP000189933"/>
    </source>
</evidence>
<feature type="active site" description="Nucleophile" evidence="9">
    <location>
        <position position="111"/>
    </location>
</feature>
<dbReference type="SUPFAM" id="SSF47090">
    <property type="entry name" value="PGBD-like"/>
    <property type="match status" value="1"/>
</dbReference>
<feature type="active site" description="Proton donor/acceptor" evidence="9">
    <location>
        <position position="95"/>
    </location>
</feature>
<dbReference type="SUPFAM" id="SSF141523">
    <property type="entry name" value="L,D-transpeptidase catalytic domain-like"/>
    <property type="match status" value="1"/>
</dbReference>
<feature type="domain" description="L,D-TPase catalytic" evidence="11">
    <location>
        <begin position="26"/>
        <end position="135"/>
    </location>
</feature>
<dbReference type="OrthoDB" id="9787225at2"/>
<dbReference type="CDD" id="cd16913">
    <property type="entry name" value="YkuD_like"/>
    <property type="match status" value="1"/>
</dbReference>
<dbReference type="InterPro" id="IPR050979">
    <property type="entry name" value="LD-transpeptidase"/>
</dbReference>
<dbReference type="InterPro" id="IPR036366">
    <property type="entry name" value="PGBDSf"/>
</dbReference>
<evidence type="ECO:0000256" key="1">
    <source>
        <dbReference type="ARBA" id="ARBA00004752"/>
    </source>
</evidence>
<dbReference type="GO" id="GO:0008360">
    <property type="term" value="P:regulation of cell shape"/>
    <property type="evidence" value="ECO:0007669"/>
    <property type="project" value="UniProtKB-UniRule"/>
</dbReference>
<dbReference type="Pfam" id="PF01471">
    <property type="entry name" value="PG_binding_1"/>
    <property type="match status" value="1"/>
</dbReference>
<keyword evidence="13" id="KW-1185">Reference proteome</keyword>
<dbReference type="PANTHER" id="PTHR30582">
    <property type="entry name" value="L,D-TRANSPEPTIDASE"/>
    <property type="match status" value="1"/>
</dbReference>
<dbReference type="GO" id="GO:0016757">
    <property type="term" value="F:glycosyltransferase activity"/>
    <property type="evidence" value="ECO:0007669"/>
    <property type="project" value="UniProtKB-KW"/>
</dbReference>
<feature type="chain" id="PRO_5012865957" evidence="10">
    <location>
        <begin position="22"/>
        <end position="211"/>
    </location>
</feature>
<feature type="signal peptide" evidence="10">
    <location>
        <begin position="1"/>
        <end position="21"/>
    </location>
</feature>
<gene>
    <name evidence="12" type="ORF">SAMN02745885_02140</name>
</gene>
<dbReference type="InterPro" id="IPR036365">
    <property type="entry name" value="PGBD-like_sf"/>
</dbReference>
<evidence type="ECO:0000256" key="8">
    <source>
        <dbReference type="ARBA" id="ARBA00023316"/>
    </source>
</evidence>
<accession>A0A1T4RIM1</accession>
<keyword evidence="10" id="KW-0732">Signal</keyword>
<keyword evidence="7 9" id="KW-0573">Peptidoglycan synthesis</keyword>
<keyword evidence="8 9" id="KW-0961">Cell wall biogenesis/degradation</keyword>
<dbReference type="PANTHER" id="PTHR30582:SF24">
    <property type="entry name" value="L,D-TRANSPEPTIDASE ERFK_SRFK-RELATED"/>
    <property type="match status" value="1"/>
</dbReference>
<dbReference type="GO" id="GO:0071972">
    <property type="term" value="F:peptidoglycan L,D-transpeptidase activity"/>
    <property type="evidence" value="ECO:0007669"/>
    <property type="project" value="TreeGrafter"/>
</dbReference>
<dbReference type="GO" id="GO:0071555">
    <property type="term" value="P:cell wall organization"/>
    <property type="evidence" value="ECO:0007669"/>
    <property type="project" value="UniProtKB-UniRule"/>
</dbReference>
<evidence type="ECO:0000313" key="12">
    <source>
        <dbReference type="EMBL" id="SKA15844.1"/>
    </source>
</evidence>
<protein>
    <submittedName>
        <fullName evidence="12">Putative peptidoglycan binding domain-containing protein</fullName>
    </submittedName>
</protein>
<dbReference type="EMBL" id="FUXM01000031">
    <property type="protein sequence ID" value="SKA15844.1"/>
    <property type="molecule type" value="Genomic_DNA"/>
</dbReference>
<dbReference type="InterPro" id="IPR005490">
    <property type="entry name" value="LD_TPept_cat_dom"/>
</dbReference>
<evidence type="ECO:0000256" key="4">
    <source>
        <dbReference type="ARBA" id="ARBA00022679"/>
    </source>
</evidence>
<evidence type="ECO:0000256" key="2">
    <source>
        <dbReference type="ARBA" id="ARBA00005992"/>
    </source>
</evidence>
<name>A0A1T4RIM1_9FIRM</name>
<evidence type="ECO:0000256" key="9">
    <source>
        <dbReference type="PROSITE-ProRule" id="PRU01373"/>
    </source>
</evidence>
<proteinExistence type="inferred from homology"/>
<evidence type="ECO:0000256" key="6">
    <source>
        <dbReference type="ARBA" id="ARBA00022960"/>
    </source>
</evidence>
<reference evidence="13" key="1">
    <citation type="submission" date="2017-02" db="EMBL/GenBank/DDBJ databases">
        <authorList>
            <person name="Varghese N."/>
            <person name="Submissions S."/>
        </authorList>
    </citation>
    <scope>NUCLEOTIDE SEQUENCE [LARGE SCALE GENOMIC DNA]</scope>
    <source>
        <strain evidence="13">DSM 16521</strain>
    </source>
</reference>
<keyword evidence="6 9" id="KW-0133">Cell shape</keyword>
<evidence type="ECO:0000256" key="7">
    <source>
        <dbReference type="ARBA" id="ARBA00022984"/>
    </source>
</evidence>
<keyword evidence="4" id="KW-0808">Transferase</keyword>
<organism evidence="12 13">
    <name type="scientific">Carboxydocella sporoproducens DSM 16521</name>
    <dbReference type="NCBI Taxonomy" id="1121270"/>
    <lineage>
        <taxon>Bacteria</taxon>
        <taxon>Bacillati</taxon>
        <taxon>Bacillota</taxon>
        <taxon>Clostridia</taxon>
        <taxon>Eubacteriales</taxon>
        <taxon>Clostridiales Family XVI. Incertae Sedis</taxon>
        <taxon>Carboxydocella</taxon>
    </lineage>
</organism>
<evidence type="ECO:0000256" key="5">
    <source>
        <dbReference type="ARBA" id="ARBA00022801"/>
    </source>
</evidence>
<evidence type="ECO:0000256" key="10">
    <source>
        <dbReference type="SAM" id="SignalP"/>
    </source>
</evidence>
<dbReference type="GO" id="GO:0005576">
    <property type="term" value="C:extracellular region"/>
    <property type="evidence" value="ECO:0007669"/>
    <property type="project" value="TreeGrafter"/>
</dbReference>
<dbReference type="RefSeq" id="WP_159071887.1">
    <property type="nucleotide sequence ID" value="NZ_FUXM01000031.1"/>
</dbReference>
<sequence length="211" mass="23605">MRKAILYVLIFLFFPFSPAIASNQNTWLLIDLNNRTITALQGNQPLVQFPVAIGKKNSPTPIGNWKVIHKSANWGNGFGSRFLGLDVPWGKYGIHGTNKPWSIGQRASAGCIRMKNQDIERLYPLVKTGTPVVIIGNPFASWSWRPLFRDLKGADVVLVQERLSALGFYQGNADGIFGYSTELAVKNWQKTRKVEITGQIHATDYQALGFR</sequence>
<comment type="pathway">
    <text evidence="1 9">Cell wall biogenesis; peptidoglycan biosynthesis.</text>
</comment>
<dbReference type="Gene3D" id="1.10.101.10">
    <property type="entry name" value="PGBD-like superfamily/PGBD"/>
    <property type="match status" value="1"/>
</dbReference>
<dbReference type="UniPathway" id="UPA00219"/>
<comment type="similarity">
    <text evidence="2">Belongs to the YkuD family.</text>
</comment>
<dbReference type="Gene3D" id="2.40.440.10">
    <property type="entry name" value="L,D-transpeptidase catalytic domain-like"/>
    <property type="match status" value="1"/>
</dbReference>
<dbReference type="PROSITE" id="PS52029">
    <property type="entry name" value="LD_TPASE"/>
    <property type="match status" value="1"/>
</dbReference>
<dbReference type="GO" id="GO:0018104">
    <property type="term" value="P:peptidoglycan-protein cross-linking"/>
    <property type="evidence" value="ECO:0007669"/>
    <property type="project" value="TreeGrafter"/>
</dbReference>
<dbReference type="AlphaFoldDB" id="A0A1T4RIM1"/>
<keyword evidence="3" id="KW-0328">Glycosyltransferase</keyword>
<dbReference type="Proteomes" id="UP000189933">
    <property type="component" value="Unassembled WGS sequence"/>
</dbReference>
<keyword evidence="5" id="KW-0378">Hydrolase</keyword>
<evidence type="ECO:0000256" key="3">
    <source>
        <dbReference type="ARBA" id="ARBA00022676"/>
    </source>
</evidence>
<dbReference type="InterPro" id="IPR038063">
    <property type="entry name" value="Transpep_catalytic_dom"/>
</dbReference>
<dbReference type="InterPro" id="IPR002477">
    <property type="entry name" value="Peptidoglycan-bd-like"/>
</dbReference>